<evidence type="ECO:0000313" key="2">
    <source>
        <dbReference type="EMBL" id="SFR96967.1"/>
    </source>
</evidence>
<dbReference type="Pfam" id="PF03476">
    <property type="entry name" value="MOSC_N"/>
    <property type="match status" value="1"/>
</dbReference>
<dbReference type="OrthoDB" id="581532at2"/>
<dbReference type="EMBL" id="FOZM01000001">
    <property type="protein sequence ID" value="SFR96967.1"/>
    <property type="molecule type" value="Genomic_DNA"/>
</dbReference>
<dbReference type="RefSeq" id="WP_090202483.1">
    <property type="nucleotide sequence ID" value="NZ_FOZM01000001.1"/>
</dbReference>
<dbReference type="InterPro" id="IPR011037">
    <property type="entry name" value="Pyrv_Knase-like_insert_dom_sf"/>
</dbReference>
<sequence>MARVAALWRHPIKSHGREALSEVTLTTGQTMPWDRHWAVMHDAAQVDHDNPAWAICRNFMIGAATPGLAGIWAELDEGTGTVTLTHADLVSHVFQPDNPDDWPGFLMWVLPLCPADKRQPKGIYKVAGRGITDTPEPTISIMNTASHTAVAAQVGQPLEQERWRGNIWLDDLSAWDEFDWIGKTIRIGEAELSVTEPIQRCMHTTANPHTGQRDADTLGALRSGWDNQNFGVYAVVAKTGKIAMNDTAEVL</sequence>
<dbReference type="InterPro" id="IPR052716">
    <property type="entry name" value="MOSC_domain"/>
</dbReference>
<dbReference type="Pfam" id="PF03473">
    <property type="entry name" value="MOSC"/>
    <property type="match status" value="1"/>
</dbReference>
<evidence type="ECO:0000259" key="1">
    <source>
        <dbReference type="PROSITE" id="PS51340"/>
    </source>
</evidence>
<proteinExistence type="predicted"/>
<dbReference type="SUPFAM" id="SSF50800">
    <property type="entry name" value="PK beta-barrel domain-like"/>
    <property type="match status" value="1"/>
</dbReference>
<keyword evidence="3" id="KW-1185">Reference proteome</keyword>
<dbReference type="GO" id="GO:0030170">
    <property type="term" value="F:pyridoxal phosphate binding"/>
    <property type="evidence" value="ECO:0007669"/>
    <property type="project" value="InterPro"/>
</dbReference>
<dbReference type="InterPro" id="IPR005302">
    <property type="entry name" value="MoCF_Sase_C"/>
</dbReference>
<dbReference type="PROSITE" id="PS51340">
    <property type="entry name" value="MOSC"/>
    <property type="match status" value="1"/>
</dbReference>
<dbReference type="Gene3D" id="2.40.33.20">
    <property type="entry name" value="PK beta-barrel domain-like"/>
    <property type="match status" value="1"/>
</dbReference>
<gene>
    <name evidence="2" type="ORF">SAMN05444714_0051</name>
</gene>
<dbReference type="AlphaFoldDB" id="A0A1I6L0H7"/>
<dbReference type="PANTHER" id="PTHR36930:SF1">
    <property type="entry name" value="MOSC DOMAIN-CONTAINING PROTEIN"/>
    <property type="match status" value="1"/>
</dbReference>
<dbReference type="STRING" id="1123755.SAMN05444714_0051"/>
<name>A0A1I6L0H7_9RHOB</name>
<organism evidence="2 3">
    <name type="scientific">Yoonia litorea</name>
    <dbReference type="NCBI Taxonomy" id="1123755"/>
    <lineage>
        <taxon>Bacteria</taxon>
        <taxon>Pseudomonadati</taxon>
        <taxon>Pseudomonadota</taxon>
        <taxon>Alphaproteobacteria</taxon>
        <taxon>Rhodobacterales</taxon>
        <taxon>Paracoccaceae</taxon>
        <taxon>Yoonia</taxon>
    </lineage>
</organism>
<reference evidence="2 3" key="1">
    <citation type="submission" date="2016-10" db="EMBL/GenBank/DDBJ databases">
        <authorList>
            <person name="de Groot N.N."/>
        </authorList>
    </citation>
    <scope>NUCLEOTIDE SEQUENCE [LARGE SCALE GENOMIC DNA]</scope>
    <source>
        <strain evidence="2 3">DSM 29433</strain>
    </source>
</reference>
<evidence type="ECO:0000313" key="3">
    <source>
        <dbReference type="Proteomes" id="UP000198926"/>
    </source>
</evidence>
<protein>
    <recommendedName>
        <fullName evidence="1">MOSC domain-containing protein</fullName>
    </recommendedName>
</protein>
<accession>A0A1I6L0H7</accession>
<feature type="domain" description="MOSC" evidence="1">
    <location>
        <begin position="113"/>
        <end position="251"/>
    </location>
</feature>
<dbReference type="PANTHER" id="PTHR36930">
    <property type="entry name" value="METAL-SULFUR CLUSTER BIOSYNTHESIS PROTEINS YUAD-RELATED"/>
    <property type="match status" value="1"/>
</dbReference>
<dbReference type="GO" id="GO:0003824">
    <property type="term" value="F:catalytic activity"/>
    <property type="evidence" value="ECO:0007669"/>
    <property type="project" value="InterPro"/>
</dbReference>
<dbReference type="GO" id="GO:0030151">
    <property type="term" value="F:molybdenum ion binding"/>
    <property type="evidence" value="ECO:0007669"/>
    <property type="project" value="InterPro"/>
</dbReference>
<dbReference type="Proteomes" id="UP000198926">
    <property type="component" value="Unassembled WGS sequence"/>
</dbReference>
<dbReference type="InterPro" id="IPR005303">
    <property type="entry name" value="MOCOS_middle"/>
</dbReference>